<dbReference type="RefSeq" id="WP_090119945.1">
    <property type="nucleotide sequence ID" value="NZ_FNNJ01000001.1"/>
</dbReference>
<sequence length="154" mass="17474">MISLDKTDKKILMLLQDNSKMNIKEIALKIGLTNSPTHDRIKRLEKLNVIKNYTTIINKEIIGLDLVVFCQVTLQAHSKKLITQFENSISNMPEIMGCYHVAGNFDYLLKIVIPNIKAYQLFLKNKLSVLESVANVQSNIVMSEVKESSILPIN</sequence>
<dbReference type="InterPro" id="IPR036388">
    <property type="entry name" value="WH-like_DNA-bd_sf"/>
</dbReference>
<dbReference type="PANTHER" id="PTHR30154:SF34">
    <property type="entry name" value="TRANSCRIPTIONAL REGULATOR AZLB"/>
    <property type="match status" value="1"/>
</dbReference>
<reference evidence="5 6" key="1">
    <citation type="submission" date="2016-10" db="EMBL/GenBank/DDBJ databases">
        <authorList>
            <person name="de Groot N.N."/>
        </authorList>
    </citation>
    <scope>NUCLEOTIDE SEQUENCE [LARGE SCALE GENOMIC DNA]</scope>
    <source>
        <strain evidence="5 6">DSM 24956</strain>
    </source>
</reference>
<evidence type="ECO:0000256" key="2">
    <source>
        <dbReference type="ARBA" id="ARBA00023125"/>
    </source>
</evidence>
<evidence type="ECO:0000313" key="6">
    <source>
        <dbReference type="Proteomes" id="UP000199595"/>
    </source>
</evidence>
<gene>
    <name evidence="5" type="ORF">SAMN05444411_101798</name>
</gene>
<dbReference type="OrthoDB" id="9800326at2"/>
<dbReference type="AlphaFoldDB" id="A0A1H2TSY5"/>
<keyword evidence="3" id="KW-0804">Transcription</keyword>
<feature type="domain" description="HTH asnC-type" evidence="4">
    <location>
        <begin position="4"/>
        <end position="65"/>
    </location>
</feature>
<keyword evidence="6" id="KW-1185">Reference proteome</keyword>
<dbReference type="Pfam" id="PF13412">
    <property type="entry name" value="HTH_24"/>
    <property type="match status" value="1"/>
</dbReference>
<dbReference type="EMBL" id="FNNJ01000001">
    <property type="protein sequence ID" value="SDW46965.1"/>
    <property type="molecule type" value="Genomic_DNA"/>
</dbReference>
<dbReference type="GO" id="GO:0006355">
    <property type="term" value="P:regulation of DNA-templated transcription"/>
    <property type="evidence" value="ECO:0007669"/>
    <property type="project" value="UniProtKB-ARBA"/>
</dbReference>
<dbReference type="InterPro" id="IPR019887">
    <property type="entry name" value="Tscrpt_reg_AsnC/Lrp_C"/>
</dbReference>
<dbReference type="InterPro" id="IPR019888">
    <property type="entry name" value="Tscrpt_reg_AsnC-like"/>
</dbReference>
<dbReference type="InterPro" id="IPR011008">
    <property type="entry name" value="Dimeric_a/b-barrel"/>
</dbReference>
<dbReference type="GO" id="GO:0043565">
    <property type="term" value="F:sequence-specific DNA binding"/>
    <property type="evidence" value="ECO:0007669"/>
    <property type="project" value="InterPro"/>
</dbReference>
<dbReference type="PANTHER" id="PTHR30154">
    <property type="entry name" value="LEUCINE-RESPONSIVE REGULATORY PROTEIN"/>
    <property type="match status" value="1"/>
</dbReference>
<dbReference type="Pfam" id="PF01037">
    <property type="entry name" value="AsnC_trans_reg"/>
    <property type="match status" value="1"/>
</dbReference>
<dbReference type="GO" id="GO:0005829">
    <property type="term" value="C:cytosol"/>
    <property type="evidence" value="ECO:0007669"/>
    <property type="project" value="TreeGrafter"/>
</dbReference>
<dbReference type="PROSITE" id="PS50956">
    <property type="entry name" value="HTH_ASNC_2"/>
    <property type="match status" value="1"/>
</dbReference>
<dbReference type="Gene3D" id="1.10.10.10">
    <property type="entry name" value="Winged helix-like DNA-binding domain superfamily/Winged helix DNA-binding domain"/>
    <property type="match status" value="1"/>
</dbReference>
<evidence type="ECO:0000259" key="4">
    <source>
        <dbReference type="PROSITE" id="PS50956"/>
    </source>
</evidence>
<accession>A0A1H2TSY5</accession>
<dbReference type="Gene3D" id="3.30.70.920">
    <property type="match status" value="1"/>
</dbReference>
<name>A0A1H2TSY5_9FLAO</name>
<protein>
    <submittedName>
        <fullName evidence="5">Lrp/AsnC family transcriptional regulator</fullName>
    </submittedName>
</protein>
<evidence type="ECO:0000256" key="3">
    <source>
        <dbReference type="ARBA" id="ARBA00023163"/>
    </source>
</evidence>
<dbReference type="GO" id="GO:0043200">
    <property type="term" value="P:response to amino acid"/>
    <property type="evidence" value="ECO:0007669"/>
    <property type="project" value="TreeGrafter"/>
</dbReference>
<dbReference type="InterPro" id="IPR000485">
    <property type="entry name" value="AsnC-type_HTH_dom"/>
</dbReference>
<dbReference type="Proteomes" id="UP000199595">
    <property type="component" value="Unassembled WGS sequence"/>
</dbReference>
<dbReference type="STRING" id="762486.SAMN05444411_101798"/>
<dbReference type="InterPro" id="IPR011991">
    <property type="entry name" value="ArsR-like_HTH"/>
</dbReference>
<keyword evidence="2" id="KW-0238">DNA-binding</keyword>
<organism evidence="5 6">
    <name type="scientific">Lutibacter oricola</name>
    <dbReference type="NCBI Taxonomy" id="762486"/>
    <lineage>
        <taxon>Bacteria</taxon>
        <taxon>Pseudomonadati</taxon>
        <taxon>Bacteroidota</taxon>
        <taxon>Flavobacteriia</taxon>
        <taxon>Flavobacteriales</taxon>
        <taxon>Flavobacteriaceae</taxon>
        <taxon>Lutibacter</taxon>
    </lineage>
</organism>
<evidence type="ECO:0000313" key="5">
    <source>
        <dbReference type="EMBL" id="SDW46965.1"/>
    </source>
</evidence>
<dbReference type="PRINTS" id="PR00033">
    <property type="entry name" value="HTHASNC"/>
</dbReference>
<dbReference type="SUPFAM" id="SSF46785">
    <property type="entry name" value="Winged helix' DNA-binding domain"/>
    <property type="match status" value="1"/>
</dbReference>
<proteinExistence type="predicted"/>
<dbReference type="CDD" id="cd00090">
    <property type="entry name" value="HTH_ARSR"/>
    <property type="match status" value="1"/>
</dbReference>
<dbReference type="SUPFAM" id="SSF54909">
    <property type="entry name" value="Dimeric alpha+beta barrel"/>
    <property type="match status" value="1"/>
</dbReference>
<keyword evidence="1" id="KW-0805">Transcription regulation</keyword>
<dbReference type="SMART" id="SM00344">
    <property type="entry name" value="HTH_ASNC"/>
    <property type="match status" value="1"/>
</dbReference>
<dbReference type="InterPro" id="IPR036390">
    <property type="entry name" value="WH_DNA-bd_sf"/>
</dbReference>
<evidence type="ECO:0000256" key="1">
    <source>
        <dbReference type="ARBA" id="ARBA00023015"/>
    </source>
</evidence>